<reference evidence="1 2" key="1">
    <citation type="submission" date="2023-02" db="EMBL/GenBank/DDBJ databases">
        <title>LHISI_Scaffold_Assembly.</title>
        <authorList>
            <person name="Stuart O.P."/>
            <person name="Cleave R."/>
            <person name="Magrath M.J.L."/>
            <person name="Mikheyev A.S."/>
        </authorList>
    </citation>
    <scope>NUCLEOTIDE SEQUENCE [LARGE SCALE GENOMIC DNA]</scope>
    <source>
        <strain evidence="1">Daus_M_001</strain>
        <tissue evidence="1">Leg muscle</tissue>
    </source>
</reference>
<sequence length="244" mass="26139">MQCALRRANLIRAESFQPATPSTSCVCARVAALLNIPLDCANGAVARALASHHGDSGSISGESTSGPSHVGIVLNGAACRAGALGVLPLPPALAFQRHSILGSTLMARPGMTGTHGSQLERPSLDECSLALAGLYNLLYKYVAIICTLLSQWKATIGHRSPGDVKHRVDQWLNDNLEGFPENRGKLKSGGPTWCRTWILLIVFIANEGEMRCEWSSTGMQGWGKWGIPEKNLQTSGIVHNDFLL</sequence>
<comment type="caution">
    <text evidence="1">The sequence shown here is derived from an EMBL/GenBank/DDBJ whole genome shotgun (WGS) entry which is preliminary data.</text>
</comment>
<gene>
    <name evidence="1" type="ORF">PR048_013923</name>
</gene>
<protein>
    <submittedName>
        <fullName evidence="1">Uncharacterized protein</fullName>
    </submittedName>
</protein>
<evidence type="ECO:0000313" key="1">
    <source>
        <dbReference type="EMBL" id="KAJ8887705.1"/>
    </source>
</evidence>
<dbReference type="EMBL" id="JARBHB010000004">
    <property type="protein sequence ID" value="KAJ8887705.1"/>
    <property type="molecule type" value="Genomic_DNA"/>
</dbReference>
<proteinExistence type="predicted"/>
<name>A0ABQ9HTV9_9NEOP</name>
<accession>A0ABQ9HTV9</accession>
<keyword evidence="2" id="KW-1185">Reference proteome</keyword>
<evidence type="ECO:0000313" key="2">
    <source>
        <dbReference type="Proteomes" id="UP001159363"/>
    </source>
</evidence>
<dbReference type="Proteomes" id="UP001159363">
    <property type="component" value="Chromosome X"/>
</dbReference>
<organism evidence="1 2">
    <name type="scientific">Dryococelus australis</name>
    <dbReference type="NCBI Taxonomy" id="614101"/>
    <lineage>
        <taxon>Eukaryota</taxon>
        <taxon>Metazoa</taxon>
        <taxon>Ecdysozoa</taxon>
        <taxon>Arthropoda</taxon>
        <taxon>Hexapoda</taxon>
        <taxon>Insecta</taxon>
        <taxon>Pterygota</taxon>
        <taxon>Neoptera</taxon>
        <taxon>Polyneoptera</taxon>
        <taxon>Phasmatodea</taxon>
        <taxon>Verophasmatodea</taxon>
        <taxon>Anareolatae</taxon>
        <taxon>Phasmatidae</taxon>
        <taxon>Eurycanthinae</taxon>
        <taxon>Dryococelus</taxon>
    </lineage>
</organism>